<organism evidence="4">
    <name type="scientific">bioreactor metagenome</name>
    <dbReference type="NCBI Taxonomy" id="1076179"/>
    <lineage>
        <taxon>unclassified sequences</taxon>
        <taxon>metagenomes</taxon>
        <taxon>ecological metagenomes</taxon>
    </lineage>
</organism>
<dbReference type="AlphaFoldDB" id="A0A644X949"/>
<protein>
    <submittedName>
        <fullName evidence="4">Ribosomal RNA small subunit methyltransferase G</fullName>
        <ecNumber evidence="4">2.1.1.-</ecNumber>
    </submittedName>
</protein>
<dbReference type="InterPro" id="IPR029063">
    <property type="entry name" value="SAM-dependent_MTases_sf"/>
</dbReference>
<dbReference type="GO" id="GO:0070043">
    <property type="term" value="F:rRNA (guanine-N7-)-methyltransferase activity"/>
    <property type="evidence" value="ECO:0007669"/>
    <property type="project" value="TreeGrafter"/>
</dbReference>
<dbReference type="Pfam" id="PF02527">
    <property type="entry name" value="GidB"/>
    <property type="match status" value="1"/>
</dbReference>
<sequence length="203" mass="23159">MELIRKYFPDLSEQQLLQFSQLAPLYNEWNSKINVISRKDMEHFYLHHVLHSLAIAKAFTFKPGMRILDVGTGGGFPGIPLAIFFPETKFTLVDSIGKKITVVKEVAAAIGLKNVEAFQTRAEDMKGQWDVVVSRAVTELPRFMSLIRNRLGKPKSNQPRVIYLKGGDIHQEMAGLQIPWSTANISEFFKEEFFETKLVVKIF</sequence>
<keyword evidence="3 4" id="KW-0808">Transferase</keyword>
<evidence type="ECO:0000256" key="3">
    <source>
        <dbReference type="ARBA" id="ARBA00022679"/>
    </source>
</evidence>
<comment type="caution">
    <text evidence="4">The sequence shown here is derived from an EMBL/GenBank/DDBJ whole genome shotgun (WGS) entry which is preliminary data.</text>
</comment>
<gene>
    <name evidence="4" type="primary">rsmG_17</name>
    <name evidence="4" type="ORF">SDC9_56998</name>
</gene>
<keyword evidence="4" id="KW-0489">Methyltransferase</keyword>
<reference evidence="4" key="1">
    <citation type="submission" date="2019-08" db="EMBL/GenBank/DDBJ databases">
        <authorList>
            <person name="Kucharzyk K."/>
            <person name="Murdoch R.W."/>
            <person name="Higgins S."/>
            <person name="Loffler F."/>
        </authorList>
    </citation>
    <scope>NUCLEOTIDE SEQUENCE</scope>
</reference>
<dbReference type="GO" id="GO:0005829">
    <property type="term" value="C:cytosol"/>
    <property type="evidence" value="ECO:0007669"/>
    <property type="project" value="TreeGrafter"/>
</dbReference>
<accession>A0A644X949</accession>
<dbReference type="EC" id="2.1.1.-" evidence="4"/>
<proteinExistence type="inferred from homology"/>
<keyword evidence="1" id="KW-0963">Cytoplasm</keyword>
<evidence type="ECO:0000313" key="4">
    <source>
        <dbReference type="EMBL" id="MPM10664.1"/>
    </source>
</evidence>
<dbReference type="Gene3D" id="3.40.50.150">
    <property type="entry name" value="Vaccinia Virus protein VP39"/>
    <property type="match status" value="1"/>
</dbReference>
<dbReference type="CDD" id="cd02440">
    <property type="entry name" value="AdoMet_MTases"/>
    <property type="match status" value="1"/>
</dbReference>
<dbReference type="PANTHER" id="PTHR31760:SF0">
    <property type="entry name" value="S-ADENOSYL-L-METHIONINE-DEPENDENT METHYLTRANSFERASES SUPERFAMILY PROTEIN"/>
    <property type="match status" value="1"/>
</dbReference>
<dbReference type="InterPro" id="IPR003682">
    <property type="entry name" value="rRNA_ssu_MeTfrase_G"/>
</dbReference>
<evidence type="ECO:0000256" key="2">
    <source>
        <dbReference type="ARBA" id="ARBA00022552"/>
    </source>
</evidence>
<dbReference type="EMBL" id="VSSQ01001724">
    <property type="protein sequence ID" value="MPM10664.1"/>
    <property type="molecule type" value="Genomic_DNA"/>
</dbReference>
<name>A0A644X949_9ZZZZ</name>
<dbReference type="NCBIfam" id="TIGR00138">
    <property type="entry name" value="rsmG_gidB"/>
    <property type="match status" value="1"/>
</dbReference>
<dbReference type="PIRSF" id="PIRSF003078">
    <property type="entry name" value="GidB"/>
    <property type="match status" value="1"/>
</dbReference>
<evidence type="ECO:0000256" key="1">
    <source>
        <dbReference type="ARBA" id="ARBA00022490"/>
    </source>
</evidence>
<dbReference type="HAMAP" id="MF_00074">
    <property type="entry name" value="16SrRNA_methyltr_G"/>
    <property type="match status" value="1"/>
</dbReference>
<dbReference type="PANTHER" id="PTHR31760">
    <property type="entry name" value="S-ADENOSYL-L-METHIONINE-DEPENDENT METHYLTRANSFERASES SUPERFAMILY PROTEIN"/>
    <property type="match status" value="1"/>
</dbReference>
<keyword evidence="2" id="KW-0698">rRNA processing</keyword>
<dbReference type="SUPFAM" id="SSF53335">
    <property type="entry name" value="S-adenosyl-L-methionine-dependent methyltransferases"/>
    <property type="match status" value="1"/>
</dbReference>